<dbReference type="Pfam" id="PF26215">
    <property type="entry name" value="HTH_animal"/>
    <property type="match status" value="1"/>
</dbReference>
<dbReference type="PANTHER" id="PTHR21301:SF10">
    <property type="entry name" value="REVERSE TRANSCRIPTASE DOMAIN-CONTAINING PROTEIN"/>
    <property type="match status" value="1"/>
</dbReference>
<organism evidence="3">
    <name type="scientific">Cacopsylla melanoneura</name>
    <dbReference type="NCBI Taxonomy" id="428564"/>
    <lineage>
        <taxon>Eukaryota</taxon>
        <taxon>Metazoa</taxon>
        <taxon>Ecdysozoa</taxon>
        <taxon>Arthropoda</taxon>
        <taxon>Hexapoda</taxon>
        <taxon>Insecta</taxon>
        <taxon>Pterygota</taxon>
        <taxon>Neoptera</taxon>
        <taxon>Paraneoptera</taxon>
        <taxon>Hemiptera</taxon>
        <taxon>Sternorrhyncha</taxon>
        <taxon>Psylloidea</taxon>
        <taxon>Psyllidae</taxon>
        <taxon>Psyllinae</taxon>
        <taxon>Cacopsylla</taxon>
    </lineage>
</organism>
<dbReference type="Gene3D" id="1.10.10.2210">
    <property type="match status" value="1"/>
</dbReference>
<protein>
    <submittedName>
        <fullName evidence="3">Nicotine oxidoreductase</fullName>
    </submittedName>
</protein>
<dbReference type="PROSITE" id="PS50164">
    <property type="entry name" value="GIY_YIG"/>
    <property type="match status" value="1"/>
</dbReference>
<evidence type="ECO:0000259" key="2">
    <source>
        <dbReference type="PROSITE" id="PS50878"/>
    </source>
</evidence>
<name>A0A8D9BEN2_9HEMI</name>
<dbReference type="InterPro" id="IPR043502">
    <property type="entry name" value="DNA/RNA_pol_sf"/>
</dbReference>
<dbReference type="InterPro" id="IPR000477">
    <property type="entry name" value="RT_dom"/>
</dbReference>
<dbReference type="PANTHER" id="PTHR21301">
    <property type="entry name" value="REVERSE TRANSCRIPTASE"/>
    <property type="match status" value="1"/>
</dbReference>
<feature type="domain" description="GIY-YIG" evidence="1">
    <location>
        <begin position="674"/>
        <end position="763"/>
    </location>
</feature>
<evidence type="ECO:0000259" key="1">
    <source>
        <dbReference type="PROSITE" id="PS50164"/>
    </source>
</evidence>
<reference evidence="3" key="1">
    <citation type="submission" date="2021-05" db="EMBL/GenBank/DDBJ databases">
        <authorList>
            <person name="Alioto T."/>
            <person name="Alioto T."/>
            <person name="Gomez Garrido J."/>
        </authorList>
    </citation>
    <scope>NUCLEOTIDE SEQUENCE</scope>
</reference>
<dbReference type="GO" id="GO:0071897">
    <property type="term" value="P:DNA biosynthetic process"/>
    <property type="evidence" value="ECO:0007669"/>
    <property type="project" value="UniProtKB-ARBA"/>
</dbReference>
<dbReference type="InterPro" id="IPR000305">
    <property type="entry name" value="GIY-YIG_endonuc"/>
</dbReference>
<dbReference type="EMBL" id="HBUF01616859">
    <property type="protein sequence ID" value="CAG6780066.1"/>
    <property type="molecule type" value="Transcribed_RNA"/>
</dbReference>
<dbReference type="Pfam" id="PF00078">
    <property type="entry name" value="RVT_1"/>
    <property type="match status" value="1"/>
</dbReference>
<sequence>MKVKMKNLMKDIWFNNECLRNNITPTYAKVKIKNKSKIALKVKQQSEILWIKYSLQDQHGKVDRLNKDSYKLHLELANTCNTEQFDGLYNIIIDNTEEMTSKKTKTIIKKMNQLRNKYNILNQNNHSTECNEEIRFADKLKNLSNVSFTVEEETLLRKGLKFTVEDKKDKYLENILVDSEVILESTVMDQEEKNNMRSMISVKVEDIKNKKNFKCKNNNNNNKVVNRLKRKIDENDLILTKADKGYTTIVMKKEEYNCKIEEFISENNYKELNKDPTEIYQKEIKNKLKESKMYEKKDHYRITQQNPKAPYMKGFPKLHKVNNPIRPVIPFYNSPSYNLSKDLAIKLEENYNFEENRSIKNNLELIDKIANIQMKNEYRIASLDIVNMYGNIPKSELVDVLIKNNFKEYEHKEELISLVKLCLNQNYFQFNNQFYSQTDGLPMGSPLSPILANIYMNHFENKILQESKFKNNIISWFRYVDDILIIWSSSNRQMENFKNDLNKINDNIQFTLEIGGKELNYLDLNINIENNNLKTKIYRKPTYADAIIPVDSFHPWKYKTSAIENFIYRAIKCTTDDEDLKQEIQTIRTIARNNGYKPEIVNQIHNKVMKNITRLEDERKEKQKYTGSIEYIGKDTKKIIKIFKQHNINVTTKSAKSVFNKIKNNPTNNQDITKNSGVYQISCKECNTSYIGETGRQFKTRFKEHHADYIHERRKSLYAEHFIQTEHTYNTPSENFKILRNVNKYRKRKVLEELEISKARKNNIELMNGMNEFKSGRMFQFCK</sequence>
<dbReference type="PROSITE" id="PS50878">
    <property type="entry name" value="RT_POL"/>
    <property type="match status" value="1"/>
</dbReference>
<dbReference type="AlphaFoldDB" id="A0A8D9BEN2"/>
<feature type="domain" description="Reverse transcriptase" evidence="2">
    <location>
        <begin position="296"/>
        <end position="548"/>
    </location>
</feature>
<dbReference type="CDD" id="cd10442">
    <property type="entry name" value="GIY-YIG_PLEs"/>
    <property type="match status" value="1"/>
</dbReference>
<dbReference type="SUPFAM" id="SSF56672">
    <property type="entry name" value="DNA/RNA polymerases"/>
    <property type="match status" value="1"/>
</dbReference>
<evidence type="ECO:0000313" key="3">
    <source>
        <dbReference type="EMBL" id="CAG6780066.1"/>
    </source>
</evidence>
<dbReference type="InterPro" id="IPR058912">
    <property type="entry name" value="HTH_animal"/>
</dbReference>
<dbReference type="Gene3D" id="3.10.10.20">
    <property type="match status" value="1"/>
</dbReference>
<proteinExistence type="predicted"/>
<accession>A0A8D9BEN2</accession>
<dbReference type="Gene3D" id="3.30.70.2630">
    <property type="match status" value="1"/>
</dbReference>